<evidence type="ECO:0000256" key="1">
    <source>
        <dbReference type="SAM" id="MobiDB-lite"/>
    </source>
</evidence>
<dbReference type="HOGENOM" id="CLU_2866003_0_0_11"/>
<evidence type="ECO:0000313" key="2">
    <source>
        <dbReference type="EMBL" id="EDY62981.1"/>
    </source>
</evidence>
<organism evidence="2 3">
    <name type="scientific">Streptomyces pristinaespiralis (strain ATCC 25486 / DSM 40338 / CBS 914.69 / JCM 4507 / KCC S-0507 / NBRC 13074 / NRRL 2958 / 5647)</name>
    <dbReference type="NCBI Taxonomy" id="457429"/>
    <lineage>
        <taxon>Bacteria</taxon>
        <taxon>Bacillati</taxon>
        <taxon>Actinomycetota</taxon>
        <taxon>Actinomycetes</taxon>
        <taxon>Kitasatosporales</taxon>
        <taxon>Streptomycetaceae</taxon>
        <taxon>Streptomyces</taxon>
    </lineage>
</organism>
<keyword evidence="3" id="KW-1185">Reference proteome</keyword>
<reference evidence="3" key="2">
    <citation type="submission" date="2009-10" db="EMBL/GenBank/DDBJ databases">
        <title>The genome sequence of Streptomyces pristinaespiralis strain ATCC 25486.</title>
        <authorList>
            <consortium name="The Broad Institute Genome Sequencing Platform"/>
            <consortium name="Broad Institute Microbial Sequencing Center"/>
            <person name="Fischbach M."/>
            <person name="Godfrey P."/>
            <person name="Ward D."/>
            <person name="Young S."/>
            <person name="Zeng Q."/>
            <person name="Koehrsen M."/>
            <person name="Alvarado L."/>
            <person name="Berlin A.M."/>
            <person name="Bochicchio J."/>
            <person name="Borenstein D."/>
            <person name="Chapman S.B."/>
            <person name="Chen Z."/>
            <person name="Engels R."/>
            <person name="Freedman E."/>
            <person name="Gellesch M."/>
            <person name="Goldberg J."/>
            <person name="Griggs A."/>
            <person name="Gujja S."/>
            <person name="Heilman E.R."/>
            <person name="Heiman D.I."/>
            <person name="Hepburn T.A."/>
            <person name="Howarth C."/>
            <person name="Jen D."/>
            <person name="Larson L."/>
            <person name="Lewis B."/>
            <person name="Mehta T."/>
            <person name="Park D."/>
            <person name="Pearson M."/>
            <person name="Richards J."/>
            <person name="Roberts A."/>
            <person name="Saif S."/>
            <person name="Shea T.D."/>
            <person name="Shenoy N."/>
            <person name="Sisk P."/>
            <person name="Stolte C."/>
            <person name="Sykes S.N."/>
            <person name="Thomson T."/>
            <person name="Walk T."/>
            <person name="White J."/>
            <person name="Yandava C."/>
            <person name="Straight P."/>
            <person name="Clardy J."/>
            <person name="Hung D."/>
            <person name="Kolter R."/>
            <person name="Mekalanos J."/>
            <person name="Walker S."/>
            <person name="Walsh C.T."/>
            <person name="Wieland-Brown L.C."/>
            <person name="Haas B."/>
            <person name="Nusbaum C."/>
            <person name="Birren B."/>
        </authorList>
    </citation>
    <scope>NUCLEOTIDE SEQUENCE [LARGE SCALE GENOMIC DNA]</scope>
    <source>
        <strain evidence="3">ATCC 25486 / DSM 40338 / CBS 914.69 / JCM 4507 / NBRC 13074 / NRRL 2958 / 5647</strain>
    </source>
</reference>
<gene>
    <name evidence="2" type="ORF">SSDG_01300</name>
</gene>
<accession>B5H8B9</accession>
<dbReference type="AlphaFoldDB" id="B5H8B9"/>
<name>B5H8B9_STRE2</name>
<proteinExistence type="predicted"/>
<protein>
    <submittedName>
        <fullName evidence="2">Uncharacterized protein</fullName>
    </submittedName>
</protein>
<evidence type="ECO:0000313" key="3">
    <source>
        <dbReference type="Proteomes" id="UP000002805"/>
    </source>
</evidence>
<feature type="region of interest" description="Disordered" evidence="1">
    <location>
        <begin position="1"/>
        <end position="24"/>
    </location>
</feature>
<dbReference type="Proteomes" id="UP000002805">
    <property type="component" value="Chromosome"/>
</dbReference>
<reference evidence="3" key="1">
    <citation type="submission" date="2008-02" db="EMBL/GenBank/DDBJ databases">
        <authorList>
            <consortium name="The Broad Institute Genome Sequencing Platform"/>
            <person name="Fischbach M."/>
            <person name="Ward D."/>
            <person name="Young S."/>
            <person name="Jaffe D."/>
            <person name="Gnerre S."/>
            <person name="Berlin A."/>
            <person name="Heiman D."/>
            <person name="Hepburn T."/>
            <person name="Sykes S."/>
            <person name="Alvarado L."/>
            <person name="Kodira C.D."/>
            <person name="Straight P."/>
            <person name="Clardy J."/>
            <person name="Hung D."/>
            <person name="Kolter R."/>
            <person name="Mekalanos J."/>
            <person name="Walker S."/>
            <person name="Walsh C.T."/>
            <person name="Lander E."/>
            <person name="Galagan J."/>
            <person name="Nusbaum C."/>
            <person name="Birren B."/>
        </authorList>
    </citation>
    <scope>NUCLEOTIDE SEQUENCE [LARGE SCALE GENOMIC DNA]</scope>
    <source>
        <strain evidence="3">ATCC 25486 / DSM 40338 / CBS 914.69 / JCM 4507 / NBRC 13074 / NRRL 2958 / 5647</strain>
    </source>
</reference>
<sequence length="64" mass="6848">MKGRQPRSDSTVRLLGGGPVMSQSPAVLEVPAPLADAGTDPTMDAVQVKKFARFISHRVPDTCR</sequence>
<dbReference type="EMBL" id="CM000950">
    <property type="protein sequence ID" value="EDY62981.1"/>
    <property type="molecule type" value="Genomic_DNA"/>
</dbReference>